<protein>
    <submittedName>
        <fullName evidence="2">Uncharacterized protein</fullName>
    </submittedName>
</protein>
<feature type="compositionally biased region" description="Basic and acidic residues" evidence="1">
    <location>
        <begin position="387"/>
        <end position="396"/>
    </location>
</feature>
<keyword evidence="3" id="KW-1185">Reference proteome</keyword>
<evidence type="ECO:0000313" key="2">
    <source>
        <dbReference type="EMBL" id="QDS68865.1"/>
    </source>
</evidence>
<feature type="region of interest" description="Disordered" evidence="1">
    <location>
        <begin position="1"/>
        <end position="126"/>
    </location>
</feature>
<proteinExistence type="predicted"/>
<evidence type="ECO:0000256" key="1">
    <source>
        <dbReference type="SAM" id="MobiDB-lite"/>
    </source>
</evidence>
<feature type="compositionally biased region" description="Polar residues" evidence="1">
    <location>
        <begin position="65"/>
        <end position="75"/>
    </location>
</feature>
<reference evidence="2 3" key="1">
    <citation type="submission" date="2019-07" db="EMBL/GenBank/DDBJ databases">
        <title>Finished genome of Venturia effusa.</title>
        <authorList>
            <person name="Young C.A."/>
            <person name="Cox M.P."/>
            <person name="Ganley A.R.D."/>
            <person name="David W.J."/>
        </authorList>
    </citation>
    <scope>NUCLEOTIDE SEQUENCE [LARGE SCALE GENOMIC DNA]</scope>
    <source>
        <strain evidence="3">albino</strain>
    </source>
</reference>
<dbReference type="EMBL" id="CP042186">
    <property type="protein sequence ID" value="QDS68865.1"/>
    <property type="molecule type" value="Genomic_DNA"/>
</dbReference>
<name>A0A517KZQ4_9PEZI</name>
<feature type="compositionally biased region" description="Polar residues" evidence="1">
    <location>
        <begin position="23"/>
        <end position="41"/>
    </location>
</feature>
<feature type="compositionally biased region" description="Low complexity" evidence="1">
    <location>
        <begin position="111"/>
        <end position="125"/>
    </location>
</feature>
<evidence type="ECO:0000313" key="3">
    <source>
        <dbReference type="Proteomes" id="UP000316270"/>
    </source>
</evidence>
<dbReference type="AlphaFoldDB" id="A0A517KZQ4"/>
<accession>A0A517KZQ4</accession>
<organism evidence="2 3">
    <name type="scientific">Venturia effusa</name>
    <dbReference type="NCBI Taxonomy" id="50376"/>
    <lineage>
        <taxon>Eukaryota</taxon>
        <taxon>Fungi</taxon>
        <taxon>Dikarya</taxon>
        <taxon>Ascomycota</taxon>
        <taxon>Pezizomycotina</taxon>
        <taxon>Dothideomycetes</taxon>
        <taxon>Pleosporomycetidae</taxon>
        <taxon>Venturiales</taxon>
        <taxon>Venturiaceae</taxon>
        <taxon>Venturia</taxon>
    </lineage>
</organism>
<feature type="compositionally biased region" description="Polar residues" evidence="1">
    <location>
        <begin position="423"/>
        <end position="436"/>
    </location>
</feature>
<dbReference type="Proteomes" id="UP000316270">
    <property type="component" value="Chromosome 2"/>
</dbReference>
<feature type="region of interest" description="Disordered" evidence="1">
    <location>
        <begin position="387"/>
        <end position="451"/>
    </location>
</feature>
<gene>
    <name evidence="2" type="ORF">FKW77_007444</name>
</gene>
<sequence length="451" mass="49285">MSKHPNEALNLLPPTTRVEPKKASQTALPGSRTPASPSSPEKQGGLSSRILAQNSAEQHARPANITISSSETPDITSPADFPALGPSTPALPTRKPKMTFPIIPGRNKTIKSAPGKGPAVAKAPKVQPPEPRAVVVEIRVRETLDTNESVQACARFPLRTLNARLGYFEEKFTGHAETTTALATDNADIVEILPWTMDAEAMKCVLEWIRHRRDSDPDTPPQGPPSQLLTWVSKNDHSLTCVCRRKATTSIDPFHRAKLYRAAGLLRLIGDAASQSRLEADLLSECKSHHTDAQGANCYNQHVNQILSFCWNEVNTQWTNSVFIHKLLAEIVEHLEQIDGNKPPATMNAVLNGASQRSFLLSTANVVTLNSDYQTACNSYFTEMQNKDQEKQAYEKRKQRREARGKQQGSSGGSGQHKGRGPQAQQSGSKIVSMSQEAAEKLHGRRGMGGS</sequence>